<dbReference type="Gene3D" id="2.100.10.30">
    <property type="entry name" value="Jacalin-like lectin domain"/>
    <property type="match status" value="1"/>
</dbReference>
<evidence type="ECO:0000256" key="1">
    <source>
        <dbReference type="ARBA" id="ARBA00022734"/>
    </source>
</evidence>
<keyword evidence="2" id="KW-0052">Apoplast</keyword>
<sequence>MASPSDFPVAHSRAVLESSEFIFPKLYLFHPLRDTDGGQITIIDVNGTSGFGATIVNNWAIHDGPDPNAAIVARAEGLRISAGSWHNSFSIVFEIARFSKSTIQVMGISGLSGNGVGDGEWAIVGGTGEFAMATGTISRNFLERRGDDNIIELAIRGFLPLVQPPRSVVKIGPWGGVGGEQDITDEPWRLESITLNSAEVVDAIAFCYIDQTNQKRTAGPWGGSGGSSETIELGPSELLKEVSGTFGRYHGVSVITSLTFVTSVRIHGPFGEGAGTSFNTPIQNNSGSIVGFFGRSAKYLNTIGLYVNPA</sequence>
<dbReference type="AlphaFoldDB" id="A0A453ACE5"/>
<reference evidence="4" key="3">
    <citation type="journal article" date="2017" name="Nature">
        <title>Genome sequence of the progenitor of the wheat D genome Aegilops tauschii.</title>
        <authorList>
            <person name="Luo M.C."/>
            <person name="Gu Y.Q."/>
            <person name="Puiu D."/>
            <person name="Wang H."/>
            <person name="Twardziok S.O."/>
            <person name="Deal K.R."/>
            <person name="Huo N."/>
            <person name="Zhu T."/>
            <person name="Wang L."/>
            <person name="Wang Y."/>
            <person name="McGuire P.E."/>
            <person name="Liu S."/>
            <person name="Long H."/>
            <person name="Ramasamy R.K."/>
            <person name="Rodriguez J.C."/>
            <person name="Van S.L."/>
            <person name="Yuan L."/>
            <person name="Wang Z."/>
            <person name="Xia Z."/>
            <person name="Xiao L."/>
            <person name="Anderson O.D."/>
            <person name="Ouyang S."/>
            <person name="Liang Y."/>
            <person name="Zimin A.V."/>
            <person name="Pertea G."/>
            <person name="Qi P."/>
            <person name="Bennetzen J.L."/>
            <person name="Dai X."/>
            <person name="Dawson M.W."/>
            <person name="Muller H.G."/>
            <person name="Kugler K."/>
            <person name="Rivarola-Duarte L."/>
            <person name="Spannagl M."/>
            <person name="Mayer K.F.X."/>
            <person name="Lu F.H."/>
            <person name="Bevan M.W."/>
            <person name="Leroy P."/>
            <person name="Li P."/>
            <person name="You F.M."/>
            <person name="Sun Q."/>
            <person name="Liu Z."/>
            <person name="Lyons E."/>
            <person name="Wicker T."/>
            <person name="Salzberg S.L."/>
            <person name="Devos K.M."/>
            <person name="Dvorak J."/>
        </authorList>
    </citation>
    <scope>NUCLEOTIDE SEQUENCE [LARGE SCALE GENOMIC DNA]</scope>
    <source>
        <strain evidence="4">cv. AL8/78</strain>
    </source>
</reference>
<name>A0A453ACE5_AEGTS</name>
<dbReference type="Pfam" id="PF03018">
    <property type="entry name" value="Dirigent"/>
    <property type="match status" value="1"/>
</dbReference>
<dbReference type="InterPro" id="IPR036404">
    <property type="entry name" value="Jacalin-like_lectin_dom_sf"/>
</dbReference>
<evidence type="ECO:0000256" key="2">
    <source>
        <dbReference type="RuleBase" id="RU363099"/>
    </source>
</evidence>
<dbReference type="SMART" id="SM00915">
    <property type="entry name" value="Jacalin"/>
    <property type="match status" value="1"/>
</dbReference>
<dbReference type="RefSeq" id="XP_020192691.1">
    <property type="nucleotide sequence ID" value="XM_020337102.4"/>
</dbReference>
<reference evidence="5" key="2">
    <citation type="journal article" date="2017" name="Nat. Plants">
        <title>The Aegilops tauschii genome reveals multiple impacts of transposons.</title>
        <authorList>
            <person name="Zhao G."/>
            <person name="Zou C."/>
            <person name="Li K."/>
            <person name="Wang K."/>
            <person name="Li T."/>
            <person name="Gao L."/>
            <person name="Zhang X."/>
            <person name="Wang H."/>
            <person name="Yang Z."/>
            <person name="Liu X."/>
            <person name="Jiang W."/>
            <person name="Mao L."/>
            <person name="Kong X."/>
            <person name="Jiao Y."/>
            <person name="Jia J."/>
        </authorList>
    </citation>
    <scope>NUCLEOTIDE SEQUENCE [LARGE SCALE GENOMIC DNA]</scope>
    <source>
        <strain evidence="5">cv. AL8/78</strain>
    </source>
</reference>
<reference evidence="4" key="5">
    <citation type="journal article" date="2021" name="G3 (Bethesda)">
        <title>Aegilops tauschii genome assembly Aet v5.0 features greater sequence contiguity and improved annotation.</title>
        <authorList>
            <person name="Wang L."/>
            <person name="Zhu T."/>
            <person name="Rodriguez J.C."/>
            <person name="Deal K.R."/>
            <person name="Dubcovsky J."/>
            <person name="McGuire P.E."/>
            <person name="Lux T."/>
            <person name="Spannagl M."/>
            <person name="Mayer K.F.X."/>
            <person name="Baldrich P."/>
            <person name="Meyers B.C."/>
            <person name="Huo N."/>
            <person name="Gu Y.Q."/>
            <person name="Zhou H."/>
            <person name="Devos K.M."/>
            <person name="Bennetzen J.L."/>
            <person name="Unver T."/>
            <person name="Budak H."/>
            <person name="Gulick P.J."/>
            <person name="Galiba G."/>
            <person name="Kalapos B."/>
            <person name="Nelson D.R."/>
            <person name="Li P."/>
            <person name="You F.M."/>
            <person name="Luo M.C."/>
            <person name="Dvorak J."/>
        </authorList>
    </citation>
    <scope>NUCLEOTIDE SEQUENCE [LARGE SCALE GENOMIC DNA]</scope>
    <source>
        <strain evidence="4">cv. AL8/78</strain>
    </source>
</reference>
<evidence type="ECO:0000259" key="3">
    <source>
        <dbReference type="PROSITE" id="PS51752"/>
    </source>
</evidence>
<reference evidence="4" key="4">
    <citation type="submission" date="2019-03" db="UniProtKB">
        <authorList>
            <consortium name="EnsemblPlants"/>
        </authorList>
    </citation>
    <scope>IDENTIFICATION</scope>
</reference>
<dbReference type="Gramene" id="AET2Gv20068400.1">
    <property type="protein sequence ID" value="AET2Gv20068400.1"/>
    <property type="gene ID" value="AET2Gv20068400"/>
</dbReference>
<comment type="subunit">
    <text evidence="2">Homodimer.</text>
</comment>
<accession>A0A453ACE5</accession>
<dbReference type="Proteomes" id="UP000015105">
    <property type="component" value="Chromosome 2D"/>
</dbReference>
<proteinExistence type="inferred from homology"/>
<comment type="similarity">
    <text evidence="2">Belongs to the plant dirigent protein family.</text>
</comment>
<dbReference type="CDD" id="cd09612">
    <property type="entry name" value="Jacalin"/>
    <property type="match status" value="1"/>
</dbReference>
<dbReference type="SUPFAM" id="SSF51101">
    <property type="entry name" value="Mannose-binding lectins"/>
    <property type="match status" value="1"/>
</dbReference>
<dbReference type="OMA" id="QIAVNNW"/>
<organism evidence="4 5">
    <name type="scientific">Aegilops tauschii subsp. strangulata</name>
    <name type="common">Goatgrass</name>
    <dbReference type="NCBI Taxonomy" id="200361"/>
    <lineage>
        <taxon>Eukaryota</taxon>
        <taxon>Viridiplantae</taxon>
        <taxon>Streptophyta</taxon>
        <taxon>Embryophyta</taxon>
        <taxon>Tracheophyta</taxon>
        <taxon>Spermatophyta</taxon>
        <taxon>Magnoliopsida</taxon>
        <taxon>Liliopsida</taxon>
        <taxon>Poales</taxon>
        <taxon>Poaceae</taxon>
        <taxon>BOP clade</taxon>
        <taxon>Pooideae</taxon>
        <taxon>Triticodae</taxon>
        <taxon>Triticeae</taxon>
        <taxon>Triticinae</taxon>
        <taxon>Aegilops</taxon>
    </lineage>
</organism>
<dbReference type="GO" id="GO:0048046">
    <property type="term" value="C:apoplast"/>
    <property type="evidence" value="ECO:0007669"/>
    <property type="project" value="UniProtKB-SubCell"/>
</dbReference>
<dbReference type="GeneID" id="109778536"/>
<keyword evidence="2" id="KW-0964">Secreted</keyword>
<feature type="domain" description="Jacalin-type lectin" evidence="3">
    <location>
        <begin position="165"/>
        <end position="309"/>
    </location>
</feature>
<protein>
    <recommendedName>
        <fullName evidence="2">Dirigent protein</fullName>
    </recommendedName>
</protein>
<dbReference type="Pfam" id="PF01419">
    <property type="entry name" value="Jacalin"/>
    <property type="match status" value="1"/>
</dbReference>
<dbReference type="KEGG" id="ats:109778536"/>
<dbReference type="EnsemblPlants" id="AET2Gv20068400.1">
    <property type="protein sequence ID" value="AET2Gv20068400.1"/>
    <property type="gene ID" value="AET2Gv20068400"/>
</dbReference>
<comment type="subcellular location">
    <subcellularLocation>
        <location evidence="2">Secreted</location>
        <location evidence="2">Extracellular space</location>
        <location evidence="2">Apoplast</location>
    </subcellularLocation>
</comment>
<evidence type="ECO:0000313" key="4">
    <source>
        <dbReference type="EnsemblPlants" id="AET2Gv20068400.1"/>
    </source>
</evidence>
<evidence type="ECO:0000313" key="5">
    <source>
        <dbReference type="Proteomes" id="UP000015105"/>
    </source>
</evidence>
<dbReference type="GO" id="GO:0030246">
    <property type="term" value="F:carbohydrate binding"/>
    <property type="evidence" value="ECO:0007669"/>
    <property type="project" value="UniProtKB-KW"/>
</dbReference>
<reference evidence="5" key="1">
    <citation type="journal article" date="2014" name="Science">
        <title>Ancient hybridizations among the ancestral genomes of bread wheat.</title>
        <authorList>
            <consortium name="International Wheat Genome Sequencing Consortium,"/>
            <person name="Marcussen T."/>
            <person name="Sandve S.R."/>
            <person name="Heier L."/>
            <person name="Spannagl M."/>
            <person name="Pfeifer M."/>
            <person name="Jakobsen K.S."/>
            <person name="Wulff B.B."/>
            <person name="Steuernagel B."/>
            <person name="Mayer K.F."/>
            <person name="Olsen O.A."/>
        </authorList>
    </citation>
    <scope>NUCLEOTIDE SEQUENCE [LARGE SCALE GENOMIC DNA]</scope>
    <source>
        <strain evidence="5">cv. AL8/78</strain>
    </source>
</reference>
<dbReference type="PROSITE" id="PS51752">
    <property type="entry name" value="JACALIN_LECTIN"/>
    <property type="match status" value="1"/>
</dbReference>
<comment type="function">
    <text evidence="2">Dirigent proteins impart stereoselectivity on the phenoxy radical-coupling reaction, yielding optically active lignans from two molecules of coniferyl alcohol in the biosynthesis of lignans, flavonolignans, and alkaloids and thus plays a central role in plant secondary metabolism.</text>
</comment>
<keyword evidence="5" id="KW-1185">Reference proteome</keyword>
<keyword evidence="1" id="KW-0430">Lectin</keyword>
<dbReference type="InterPro" id="IPR004265">
    <property type="entry name" value="Dirigent"/>
</dbReference>
<dbReference type="PANTHER" id="PTHR46506">
    <property type="entry name" value="OS05G0143600 PROTEIN"/>
    <property type="match status" value="1"/>
</dbReference>
<dbReference type="STRING" id="200361.A0A453ACE5"/>
<dbReference type="InterPro" id="IPR001229">
    <property type="entry name" value="Jacalin-like_lectin_dom"/>
</dbReference>
<dbReference type="OrthoDB" id="583353at2759"/>
<dbReference type="InterPro" id="IPR033734">
    <property type="entry name" value="Jacalin-like_lectin_dom_plant"/>
</dbReference>